<feature type="domain" description="Aminotransferase class I/classII large" evidence="7">
    <location>
        <begin position="55"/>
        <end position="365"/>
    </location>
</feature>
<protein>
    <recommendedName>
        <fullName evidence="6">Aminotransferase</fullName>
        <ecNumber evidence="6">2.6.1.-</ecNumber>
    </recommendedName>
</protein>
<dbReference type="Pfam" id="PF00155">
    <property type="entry name" value="Aminotran_1_2"/>
    <property type="match status" value="1"/>
</dbReference>
<dbReference type="InterPro" id="IPR015421">
    <property type="entry name" value="PyrdxlP-dep_Trfase_major"/>
</dbReference>
<comment type="caution">
    <text evidence="8">The sequence shown here is derived from an EMBL/GenBank/DDBJ whole genome shotgun (WGS) entry which is preliminary data.</text>
</comment>
<evidence type="ECO:0000256" key="5">
    <source>
        <dbReference type="ARBA" id="ARBA00022898"/>
    </source>
</evidence>
<gene>
    <name evidence="8" type="ORF">DF185_20405</name>
</gene>
<evidence type="ECO:0000256" key="4">
    <source>
        <dbReference type="ARBA" id="ARBA00022679"/>
    </source>
</evidence>
<organism evidence="8 9">
    <name type="scientific">Marinifilum breve</name>
    <dbReference type="NCBI Taxonomy" id="2184082"/>
    <lineage>
        <taxon>Bacteria</taxon>
        <taxon>Pseudomonadati</taxon>
        <taxon>Bacteroidota</taxon>
        <taxon>Bacteroidia</taxon>
        <taxon>Marinilabiliales</taxon>
        <taxon>Marinifilaceae</taxon>
    </lineage>
</organism>
<evidence type="ECO:0000256" key="1">
    <source>
        <dbReference type="ARBA" id="ARBA00001933"/>
    </source>
</evidence>
<dbReference type="PANTHER" id="PTHR46383">
    <property type="entry name" value="ASPARTATE AMINOTRANSFERASE"/>
    <property type="match status" value="1"/>
</dbReference>
<dbReference type="EC" id="2.6.1.-" evidence="6"/>
<dbReference type="InterPro" id="IPR004839">
    <property type="entry name" value="Aminotransferase_I/II_large"/>
</dbReference>
<keyword evidence="5" id="KW-0663">Pyridoxal phosphate</keyword>
<dbReference type="SUPFAM" id="SSF53383">
    <property type="entry name" value="PLP-dependent transferases"/>
    <property type="match status" value="1"/>
</dbReference>
<evidence type="ECO:0000256" key="2">
    <source>
        <dbReference type="ARBA" id="ARBA00007441"/>
    </source>
</evidence>
<proteinExistence type="inferred from homology"/>
<dbReference type="EMBL" id="QFLI01000012">
    <property type="protein sequence ID" value="PXX96144.1"/>
    <property type="molecule type" value="Genomic_DNA"/>
</dbReference>
<dbReference type="CDD" id="cd00609">
    <property type="entry name" value="AAT_like"/>
    <property type="match status" value="1"/>
</dbReference>
<reference evidence="8 9" key="1">
    <citation type="submission" date="2018-05" db="EMBL/GenBank/DDBJ databases">
        <title>Marinifilum breve JC075T sp. nov., a marine bacterium isolated from Yongle Blue Hole in the South China Sea.</title>
        <authorList>
            <person name="Fu T."/>
        </authorList>
    </citation>
    <scope>NUCLEOTIDE SEQUENCE [LARGE SCALE GENOMIC DNA]</scope>
    <source>
        <strain evidence="8 9">JC075</strain>
    </source>
</reference>
<dbReference type="InterPro" id="IPR004838">
    <property type="entry name" value="NHTrfase_class1_PyrdxlP-BS"/>
</dbReference>
<keyword evidence="3 6" id="KW-0032">Aminotransferase</keyword>
<dbReference type="GO" id="GO:0006520">
    <property type="term" value="P:amino acid metabolic process"/>
    <property type="evidence" value="ECO:0007669"/>
    <property type="project" value="InterPro"/>
</dbReference>
<dbReference type="GO" id="GO:0008483">
    <property type="term" value="F:transaminase activity"/>
    <property type="evidence" value="ECO:0007669"/>
    <property type="project" value="UniProtKB-KW"/>
</dbReference>
<evidence type="ECO:0000313" key="9">
    <source>
        <dbReference type="Proteomes" id="UP000248079"/>
    </source>
</evidence>
<evidence type="ECO:0000256" key="6">
    <source>
        <dbReference type="RuleBase" id="RU000481"/>
    </source>
</evidence>
<dbReference type="InterPro" id="IPR050596">
    <property type="entry name" value="AspAT/PAT-like"/>
</dbReference>
<dbReference type="OrthoDB" id="1112630at2"/>
<comment type="cofactor">
    <cofactor evidence="1 6">
        <name>pyridoxal 5'-phosphate</name>
        <dbReference type="ChEBI" id="CHEBI:597326"/>
    </cofactor>
</comment>
<name>A0A2V3ZVW6_9BACT</name>
<dbReference type="InterPro" id="IPR015424">
    <property type="entry name" value="PyrdxlP-dep_Trfase"/>
</dbReference>
<sequence>MKIRKSGAKYSAIVGIGERIRKMSQETGNEFLLLNRGVNSVCNIDLNSVVDELDFNSNEMQVYPPSQGRAELRNAINQHYFGNQSSVDNIAITGGGMSALDLVFQTIDVDKVCLPDYYWGSYVQVMTVRGMESETYVDFNNVIENIDSYRNSAVIICDPNNPIGNKQADENIYKTAKALSDHGSIVIIDCPYRRIFCGEEDSFFQELSQLENVIIVESFSKSVGLSGQRLGFVHSTNKDFVNELGIRLMYATNGINAFSQLMVAKLLSSAKGQAVMKSFKERTCEGIKKNIEFLESKGLLAKEFYKNSEPIGIFVIVNKSEEELLKARIGSVSLSYFTRDKKEFASQFARICVSVPHEKFKTFFEQL</sequence>
<keyword evidence="4 6" id="KW-0808">Transferase</keyword>
<evidence type="ECO:0000259" key="7">
    <source>
        <dbReference type="Pfam" id="PF00155"/>
    </source>
</evidence>
<dbReference type="PANTHER" id="PTHR46383:SF1">
    <property type="entry name" value="ASPARTATE AMINOTRANSFERASE"/>
    <property type="match status" value="1"/>
</dbReference>
<dbReference type="PROSITE" id="PS00105">
    <property type="entry name" value="AA_TRANSFER_CLASS_1"/>
    <property type="match status" value="1"/>
</dbReference>
<keyword evidence="9" id="KW-1185">Reference proteome</keyword>
<dbReference type="Proteomes" id="UP000248079">
    <property type="component" value="Unassembled WGS sequence"/>
</dbReference>
<dbReference type="GO" id="GO:0030170">
    <property type="term" value="F:pyridoxal phosphate binding"/>
    <property type="evidence" value="ECO:0007669"/>
    <property type="project" value="InterPro"/>
</dbReference>
<dbReference type="RefSeq" id="WP_110363137.1">
    <property type="nucleotide sequence ID" value="NZ_QFLI01000012.1"/>
</dbReference>
<comment type="similarity">
    <text evidence="2 6">Belongs to the class-I pyridoxal-phosphate-dependent aminotransferase family.</text>
</comment>
<accession>A0A2V3ZVW6</accession>
<dbReference type="Gene3D" id="3.40.640.10">
    <property type="entry name" value="Type I PLP-dependent aspartate aminotransferase-like (Major domain)"/>
    <property type="match status" value="1"/>
</dbReference>
<evidence type="ECO:0000256" key="3">
    <source>
        <dbReference type="ARBA" id="ARBA00022576"/>
    </source>
</evidence>
<dbReference type="AlphaFoldDB" id="A0A2V3ZVW6"/>
<evidence type="ECO:0000313" key="8">
    <source>
        <dbReference type="EMBL" id="PXX96144.1"/>
    </source>
</evidence>